<gene>
    <name evidence="1" type="ORF">CO174_05485</name>
</gene>
<reference evidence="2" key="1">
    <citation type="submission" date="2017-09" db="EMBL/GenBank/DDBJ databases">
        <title>Depth-based differentiation of microbial function through sediment-hosted aquifers and enrichment of novel symbionts in the deep terrestrial subsurface.</title>
        <authorList>
            <person name="Probst A.J."/>
            <person name="Ladd B."/>
            <person name="Jarett J.K."/>
            <person name="Geller-Mcgrath D.E."/>
            <person name="Sieber C.M.K."/>
            <person name="Emerson J.B."/>
            <person name="Anantharaman K."/>
            <person name="Thomas B.C."/>
            <person name="Malmstrom R."/>
            <person name="Stieglmeier M."/>
            <person name="Klingl A."/>
            <person name="Woyke T."/>
            <person name="Ryan C.M."/>
            <person name="Banfield J.F."/>
        </authorList>
    </citation>
    <scope>NUCLEOTIDE SEQUENCE [LARGE SCALE GENOMIC DNA]</scope>
</reference>
<protein>
    <submittedName>
        <fullName evidence="1">Uncharacterized protein</fullName>
    </submittedName>
</protein>
<evidence type="ECO:0000313" key="1">
    <source>
        <dbReference type="EMBL" id="PJA45006.1"/>
    </source>
</evidence>
<accession>A0A2M7XBB7</accession>
<sequence length="98" mass="11105">MTKAKEYDEAVGSWPELAVLLLEEKDEEVGEEFLAEGDVDEMEFDLTLAVMLAEEVGDPIRTTDEYGSALVRYEWEDGSAVVLVWKGMDQDPDEMRVE</sequence>
<dbReference type="EMBL" id="PFWU01000055">
    <property type="protein sequence ID" value="PJA45006.1"/>
    <property type="molecule type" value="Genomic_DNA"/>
</dbReference>
<organism evidence="1 2">
    <name type="scientific">Candidatus Uhrbacteria bacterium CG_4_9_14_3_um_filter_50_9</name>
    <dbReference type="NCBI Taxonomy" id="1975035"/>
    <lineage>
        <taxon>Bacteria</taxon>
        <taxon>Candidatus Uhriibacteriota</taxon>
    </lineage>
</organism>
<proteinExistence type="predicted"/>
<dbReference type="Proteomes" id="UP000229385">
    <property type="component" value="Unassembled WGS sequence"/>
</dbReference>
<evidence type="ECO:0000313" key="2">
    <source>
        <dbReference type="Proteomes" id="UP000229385"/>
    </source>
</evidence>
<comment type="caution">
    <text evidence="1">The sequence shown here is derived from an EMBL/GenBank/DDBJ whole genome shotgun (WGS) entry which is preliminary data.</text>
</comment>
<dbReference type="AlphaFoldDB" id="A0A2M7XBB7"/>
<name>A0A2M7XBB7_9BACT</name>